<evidence type="ECO:0000256" key="5">
    <source>
        <dbReference type="ARBA" id="ARBA00022679"/>
    </source>
</evidence>
<evidence type="ECO:0000256" key="7">
    <source>
        <dbReference type="ARBA" id="ARBA00022741"/>
    </source>
</evidence>
<keyword evidence="12 16" id="KW-0472">Membrane</keyword>
<dbReference type="GO" id="GO:0016301">
    <property type="term" value="F:kinase activity"/>
    <property type="evidence" value="ECO:0007669"/>
    <property type="project" value="UniProtKB-KW"/>
</dbReference>
<keyword evidence="6 16" id="KW-0812">Transmembrane</keyword>
<dbReference type="eggNOG" id="COG4191">
    <property type="taxonomic scope" value="Bacteria"/>
</dbReference>
<dbReference type="InterPro" id="IPR003660">
    <property type="entry name" value="HAMP_dom"/>
</dbReference>
<dbReference type="PANTHER" id="PTHR32089">
    <property type="entry name" value="METHYL-ACCEPTING CHEMOTAXIS PROTEIN MCPB"/>
    <property type="match status" value="1"/>
</dbReference>
<keyword evidence="7" id="KW-0547">Nucleotide-binding</keyword>
<evidence type="ECO:0000256" key="6">
    <source>
        <dbReference type="ARBA" id="ARBA00022692"/>
    </source>
</evidence>
<dbReference type="Proteomes" id="UP000002191">
    <property type="component" value="Chromosome"/>
</dbReference>
<feature type="transmembrane region" description="Helical" evidence="16">
    <location>
        <begin position="6"/>
        <end position="29"/>
    </location>
</feature>
<evidence type="ECO:0000313" key="19">
    <source>
        <dbReference type="EMBL" id="ADU63128.1"/>
    </source>
</evidence>
<dbReference type="Gene3D" id="3.30.450.20">
    <property type="entry name" value="PAS domain"/>
    <property type="match status" value="3"/>
</dbReference>
<evidence type="ECO:0000256" key="8">
    <source>
        <dbReference type="ARBA" id="ARBA00022777"/>
    </source>
</evidence>
<feature type="transmembrane region" description="Helical" evidence="16">
    <location>
        <begin position="287"/>
        <end position="312"/>
    </location>
</feature>
<evidence type="ECO:0000259" key="18">
    <source>
        <dbReference type="PROSITE" id="PS50885"/>
    </source>
</evidence>
<keyword evidence="5" id="KW-0808">Transferase</keyword>
<feature type="domain" description="Methyl-accepting transducer" evidence="17">
    <location>
        <begin position="500"/>
        <end position="736"/>
    </location>
</feature>
<keyword evidence="13 15" id="KW-0807">Transducer</keyword>
<gene>
    <name evidence="19" type="ordered locus">Daes_2122</name>
</gene>
<accession>E6VS83</accession>
<dbReference type="FunFam" id="1.10.287.950:FF:000001">
    <property type="entry name" value="Methyl-accepting chemotaxis sensory transducer"/>
    <property type="match status" value="1"/>
</dbReference>
<organism evidence="19 20">
    <name type="scientific">Pseudodesulfovibrio aespoeensis (strain ATCC 700646 / DSM 10631 / Aspo-2)</name>
    <name type="common">Desulfovibrio aespoeensis</name>
    <dbReference type="NCBI Taxonomy" id="643562"/>
    <lineage>
        <taxon>Bacteria</taxon>
        <taxon>Pseudomonadati</taxon>
        <taxon>Thermodesulfobacteriota</taxon>
        <taxon>Desulfovibrionia</taxon>
        <taxon>Desulfovibrionales</taxon>
        <taxon>Desulfovibrionaceae</taxon>
    </lineage>
</organism>
<keyword evidence="3" id="KW-0145">Chemotaxis</keyword>
<dbReference type="KEGG" id="das:Daes_2122"/>
<keyword evidence="20" id="KW-1185">Reference proteome</keyword>
<sequence length="774" mass="83539">MQIRSVNTVIAALISVVIVAAVGSGVWWVSSHTYQTVFKEQTVAMHNVVEQTMTALDAYMEQTESMTRMLASQQVVVDALMGRDPLGADWLFKDLLTSTEGYWAAFVFDTHGKVVAGSNAAGANMSGADRSGREYVKAILSGQHESYLSNDILTAASGQGNLIFAAASVVHGPDGSVIGGVGIFPKWDFFTSRFIDPFRIAENGYGFMLDAKGRIIAHAVNKDLYLKDLSEFDFVRTALSKRSGSAEYVWEGRDKYMVFETLERTGWVMVMSAYESDMGAAALTQRAYLAIGGAVVALLLAGVLVVIVRLLVTHPVQGLLGYASEIASGDLNAKLSGVYRFEFKELADQIEAMVADLKSKLGFSEGVLKGLTLPCALVGADHKMLWVNQQMCELIGRDGKPEDYVGMAPGQFFYEDKQRETMADKAIKEKRQLSSEVEYKTMGGVKKNIMRTTTPFFDMDGVMLGSLGVWIDMTDIRSQQRFIEEQNARIAVAVSEAEEISQYLSSAAEELSAQIEQASRGAEEQKARVAETSTAMEQMNSTVLEVAKSASQAAEEADTAKENAQLGEMKVGEVIMAVGDVQSQADNLKVSMEELGKQAAGIGNILEVITDIADQTNLLALNAAIEAARAGEAGRGFAVVADEVRKLAEKTMAATSEVGGAISRIQSMTKGNVAATEKAVKAVAHSTELANESGRALKEIVSRVDNAADQVRSIATASEEQSATSEEINRATDDINRISMETSQVMLESAQAIQEVASMASRLNLVIERMSAKD</sequence>
<dbReference type="GO" id="GO:0000160">
    <property type="term" value="P:phosphorelay signal transduction system"/>
    <property type="evidence" value="ECO:0007669"/>
    <property type="project" value="UniProtKB-KW"/>
</dbReference>
<keyword evidence="2" id="KW-1003">Cell membrane</keyword>
<evidence type="ECO:0000256" key="14">
    <source>
        <dbReference type="ARBA" id="ARBA00029447"/>
    </source>
</evidence>
<dbReference type="PROSITE" id="PS50111">
    <property type="entry name" value="CHEMOTAXIS_TRANSDUC_2"/>
    <property type="match status" value="1"/>
</dbReference>
<reference evidence="20" key="1">
    <citation type="submission" date="2010-12" db="EMBL/GenBank/DDBJ databases">
        <title>Complete sequence of Desulfovibrio aespoeensis Aspo-2.</title>
        <authorList>
            <consortium name="US DOE Joint Genome Institute"/>
            <person name="Lucas S."/>
            <person name="Copeland A."/>
            <person name="Lapidus A."/>
            <person name="Cheng J.-F."/>
            <person name="Goodwin L."/>
            <person name="Pitluck S."/>
            <person name="Chertkov O."/>
            <person name="Misra M."/>
            <person name="Detter J.C."/>
            <person name="Han C."/>
            <person name="Tapia R."/>
            <person name="Land M."/>
            <person name="Hauser L."/>
            <person name="Kyrpides N."/>
            <person name="Ivanova N."/>
            <person name="Ovchinnikova G."/>
            <person name="Pedersen K."/>
            <person name="Jagevall S."/>
            <person name="Hazen T."/>
            <person name="Woyke T."/>
        </authorList>
    </citation>
    <scope>NUCLEOTIDE SEQUENCE [LARGE SCALE GENOMIC DNA]</scope>
    <source>
        <strain evidence="20">ATCC 700646 / DSM 10631 / Aspo-2</strain>
    </source>
</reference>
<dbReference type="InterPro" id="IPR029151">
    <property type="entry name" value="Sensor-like_sf"/>
</dbReference>
<dbReference type="CDD" id="cd00130">
    <property type="entry name" value="PAS"/>
    <property type="match status" value="1"/>
</dbReference>
<dbReference type="InterPro" id="IPR000014">
    <property type="entry name" value="PAS"/>
</dbReference>
<dbReference type="SUPFAM" id="SSF55785">
    <property type="entry name" value="PYP-like sensor domain (PAS domain)"/>
    <property type="match status" value="1"/>
</dbReference>
<dbReference type="SUPFAM" id="SSF103190">
    <property type="entry name" value="Sensory domain-like"/>
    <property type="match status" value="1"/>
</dbReference>
<dbReference type="GO" id="GO:0006935">
    <property type="term" value="P:chemotaxis"/>
    <property type="evidence" value="ECO:0007669"/>
    <property type="project" value="UniProtKB-KW"/>
</dbReference>
<dbReference type="Gene3D" id="6.10.340.10">
    <property type="match status" value="1"/>
</dbReference>
<evidence type="ECO:0000256" key="11">
    <source>
        <dbReference type="ARBA" id="ARBA00023012"/>
    </source>
</evidence>
<dbReference type="Gene3D" id="1.10.287.950">
    <property type="entry name" value="Methyl-accepting chemotaxis protein"/>
    <property type="match status" value="1"/>
</dbReference>
<evidence type="ECO:0000256" key="9">
    <source>
        <dbReference type="ARBA" id="ARBA00022840"/>
    </source>
</evidence>
<dbReference type="HOGENOM" id="CLU_000445_107_19_7"/>
<dbReference type="PROSITE" id="PS50885">
    <property type="entry name" value="HAMP"/>
    <property type="match status" value="1"/>
</dbReference>
<evidence type="ECO:0000256" key="3">
    <source>
        <dbReference type="ARBA" id="ARBA00022500"/>
    </source>
</evidence>
<evidence type="ECO:0000256" key="13">
    <source>
        <dbReference type="ARBA" id="ARBA00023224"/>
    </source>
</evidence>
<dbReference type="STRING" id="643562.Daes_2122"/>
<evidence type="ECO:0000256" key="10">
    <source>
        <dbReference type="ARBA" id="ARBA00022989"/>
    </source>
</evidence>
<evidence type="ECO:0000256" key="12">
    <source>
        <dbReference type="ARBA" id="ARBA00023136"/>
    </source>
</evidence>
<keyword evidence="4" id="KW-0597">Phosphoprotein</keyword>
<dbReference type="InterPro" id="IPR033479">
    <property type="entry name" value="dCache_1"/>
</dbReference>
<dbReference type="SMART" id="SM00304">
    <property type="entry name" value="HAMP"/>
    <property type="match status" value="2"/>
</dbReference>
<dbReference type="Pfam" id="PF00015">
    <property type="entry name" value="MCPsignal"/>
    <property type="match status" value="1"/>
</dbReference>
<keyword evidence="11" id="KW-0902">Two-component regulatory system</keyword>
<dbReference type="GO" id="GO:0005524">
    <property type="term" value="F:ATP binding"/>
    <property type="evidence" value="ECO:0007669"/>
    <property type="project" value="UniProtKB-KW"/>
</dbReference>
<keyword evidence="9" id="KW-0067">ATP-binding</keyword>
<dbReference type="eggNOG" id="COG0840">
    <property type="taxonomic scope" value="Bacteria"/>
</dbReference>
<dbReference type="InterPro" id="IPR004089">
    <property type="entry name" value="MCPsignal_dom"/>
</dbReference>
<comment type="subcellular location">
    <subcellularLocation>
        <location evidence="1">Cell membrane</location>
        <topology evidence="1">Multi-pass membrane protein</topology>
    </subcellularLocation>
</comment>
<keyword evidence="10 16" id="KW-1133">Transmembrane helix</keyword>
<dbReference type="RefSeq" id="WP_013515040.1">
    <property type="nucleotide sequence ID" value="NC_014844.1"/>
</dbReference>
<dbReference type="Pfam" id="PF13426">
    <property type="entry name" value="PAS_9"/>
    <property type="match status" value="1"/>
</dbReference>
<dbReference type="CDD" id="cd12914">
    <property type="entry name" value="PDC1_DGC_like"/>
    <property type="match status" value="1"/>
</dbReference>
<dbReference type="GO" id="GO:0005886">
    <property type="term" value="C:plasma membrane"/>
    <property type="evidence" value="ECO:0007669"/>
    <property type="project" value="UniProtKB-SubCell"/>
</dbReference>
<feature type="domain" description="HAMP" evidence="18">
    <location>
        <begin position="310"/>
        <end position="362"/>
    </location>
</feature>
<evidence type="ECO:0000256" key="4">
    <source>
        <dbReference type="ARBA" id="ARBA00022553"/>
    </source>
</evidence>
<dbReference type="AlphaFoldDB" id="E6VS83"/>
<protein>
    <submittedName>
        <fullName evidence="19">Chemotaxis sensory transducer</fullName>
    </submittedName>
</protein>
<dbReference type="SMART" id="SM00283">
    <property type="entry name" value="MA"/>
    <property type="match status" value="1"/>
</dbReference>
<evidence type="ECO:0000256" key="16">
    <source>
        <dbReference type="SAM" id="Phobius"/>
    </source>
</evidence>
<evidence type="ECO:0000256" key="15">
    <source>
        <dbReference type="PROSITE-ProRule" id="PRU00284"/>
    </source>
</evidence>
<evidence type="ECO:0000256" key="2">
    <source>
        <dbReference type="ARBA" id="ARBA00022475"/>
    </source>
</evidence>
<comment type="similarity">
    <text evidence="14">Belongs to the methyl-accepting chemotaxis (MCP) protein family.</text>
</comment>
<keyword evidence="8" id="KW-0418">Kinase</keyword>
<dbReference type="SUPFAM" id="SSF58104">
    <property type="entry name" value="Methyl-accepting chemotaxis protein (MCP) signaling domain"/>
    <property type="match status" value="1"/>
</dbReference>
<dbReference type="PANTHER" id="PTHR32089:SF112">
    <property type="entry name" value="LYSOZYME-LIKE PROTEIN-RELATED"/>
    <property type="match status" value="1"/>
</dbReference>
<dbReference type="CDD" id="cd12912">
    <property type="entry name" value="PDC2_MCP_like"/>
    <property type="match status" value="1"/>
</dbReference>
<dbReference type="OrthoDB" id="9816383at2"/>
<evidence type="ECO:0000259" key="17">
    <source>
        <dbReference type="PROSITE" id="PS50111"/>
    </source>
</evidence>
<dbReference type="CDD" id="cd11386">
    <property type="entry name" value="MCP_signal"/>
    <property type="match status" value="1"/>
</dbReference>
<dbReference type="Pfam" id="PF02743">
    <property type="entry name" value="dCache_1"/>
    <property type="match status" value="1"/>
</dbReference>
<name>E6VS83_PSEA9</name>
<reference evidence="19 20" key="2">
    <citation type="journal article" date="2014" name="Genome Announc.">
        <title>Complete Genome Sequence of the Subsurface, Mesophilic Sulfate-Reducing Bacterium Desulfovibrio aespoeensis Aspo-2.</title>
        <authorList>
            <person name="Pedersen K."/>
            <person name="Bengtsson A."/>
            <person name="Edlund J."/>
            <person name="Rabe L."/>
            <person name="Hazen T."/>
            <person name="Chakraborty R."/>
            <person name="Goodwin L."/>
            <person name="Shapiro N."/>
        </authorList>
    </citation>
    <scope>NUCLEOTIDE SEQUENCE [LARGE SCALE GENOMIC DNA]</scope>
    <source>
        <strain evidence="20">ATCC 700646 / DSM 10631 / Aspo-2</strain>
    </source>
</reference>
<dbReference type="InterPro" id="IPR035965">
    <property type="entry name" value="PAS-like_dom_sf"/>
</dbReference>
<proteinExistence type="inferred from homology"/>
<dbReference type="EMBL" id="CP002431">
    <property type="protein sequence ID" value="ADU63128.1"/>
    <property type="molecule type" value="Genomic_DNA"/>
</dbReference>
<evidence type="ECO:0000256" key="1">
    <source>
        <dbReference type="ARBA" id="ARBA00004651"/>
    </source>
</evidence>
<evidence type="ECO:0000313" key="20">
    <source>
        <dbReference type="Proteomes" id="UP000002191"/>
    </source>
</evidence>